<dbReference type="RefSeq" id="WP_047195756.1">
    <property type="nucleotide sequence ID" value="NZ_CP011371.1"/>
</dbReference>
<reference evidence="2 3" key="1">
    <citation type="submission" date="2015-05" db="EMBL/GenBank/DDBJ databases">
        <authorList>
            <person name="Tang B."/>
            <person name="Yu Y."/>
        </authorList>
    </citation>
    <scope>NUCLEOTIDE SEQUENCE [LARGE SCALE GENOMIC DNA]</scope>
    <source>
        <strain evidence="2 3">DSM 7029</strain>
    </source>
</reference>
<gene>
    <name evidence="2" type="primary">fliM</name>
    <name evidence="2" type="ORF">AAW51_3681</name>
</gene>
<feature type="domain" description="Flagellar motor switch protein FliN-like C-terminal" evidence="1">
    <location>
        <begin position="222"/>
        <end position="280"/>
    </location>
</feature>
<dbReference type="SUPFAM" id="SSF101801">
    <property type="entry name" value="Surface presentation of antigens (SPOA)"/>
    <property type="match status" value="1"/>
</dbReference>
<keyword evidence="2" id="KW-0969">Cilium</keyword>
<name>A0A0G3BLV0_9BURK</name>
<proteinExistence type="predicted"/>
<dbReference type="AlphaFoldDB" id="A0A0G3BLV0"/>
<keyword evidence="2" id="KW-0966">Cell projection</keyword>
<dbReference type="EMBL" id="CP011371">
    <property type="protein sequence ID" value="AKJ30372.1"/>
    <property type="molecule type" value="Genomic_DNA"/>
</dbReference>
<accession>A0A0G3BLV0</accession>
<keyword evidence="3" id="KW-1185">Reference proteome</keyword>
<protein>
    <submittedName>
        <fullName evidence="2">Flagellar motor switch protein FliM</fullName>
    </submittedName>
</protein>
<evidence type="ECO:0000313" key="3">
    <source>
        <dbReference type="Proteomes" id="UP000035352"/>
    </source>
</evidence>
<dbReference type="OrthoDB" id="8560797at2"/>
<dbReference type="STRING" id="413882.AAW51_3681"/>
<keyword evidence="2" id="KW-0282">Flagellum</keyword>
<evidence type="ECO:0000259" key="1">
    <source>
        <dbReference type="Pfam" id="PF01052"/>
    </source>
</evidence>
<dbReference type="Proteomes" id="UP000035352">
    <property type="component" value="Chromosome"/>
</dbReference>
<evidence type="ECO:0000313" key="2">
    <source>
        <dbReference type="EMBL" id="AKJ30372.1"/>
    </source>
</evidence>
<dbReference type="Pfam" id="PF01052">
    <property type="entry name" value="FliMN_C"/>
    <property type="match status" value="1"/>
</dbReference>
<dbReference type="InterPro" id="IPR036429">
    <property type="entry name" value="SpoA-like_sf"/>
</dbReference>
<dbReference type="InterPro" id="IPR001543">
    <property type="entry name" value="FliN-like_C"/>
</dbReference>
<sequence length="287" mass="31217">MTRPTTQPTPHLVLDPSLLGRPVHRLGAFNERWREDLGQWLKEGLNRRYRAAFEVGDVTLVRGEPEPTAGRWLGYSHAKGPIHFAIERSVLLAVLAYRYGAPGGSPAVAASADALPETRTEERLATALGHHLVEMLAARMAAGLSETIESPAEPGFRASGRQTPRGAAWTLRAAVIDAAMNVSGSVSFRLDDAWMTQLLSRLAPPRKRPADPAIDTPSLPQRLQLTLSARLLEKELPLGDLIELRVGDLIPVRLGPTEVLVDDARLFTATVAEHQGKLCLTAFTVAE</sequence>
<dbReference type="KEGG" id="pbh:AAW51_3681"/>
<organism evidence="2 3">
    <name type="scientific">Caldimonas brevitalea</name>
    <dbReference type="NCBI Taxonomy" id="413882"/>
    <lineage>
        <taxon>Bacteria</taxon>
        <taxon>Pseudomonadati</taxon>
        <taxon>Pseudomonadota</taxon>
        <taxon>Betaproteobacteria</taxon>
        <taxon>Burkholderiales</taxon>
        <taxon>Sphaerotilaceae</taxon>
        <taxon>Caldimonas</taxon>
    </lineage>
</organism>